<dbReference type="Gene3D" id="2.30.29.30">
    <property type="entry name" value="Pleckstrin-homology domain (PH domain)/Phosphotyrosine-binding domain (PTB)"/>
    <property type="match status" value="1"/>
</dbReference>
<dbReference type="PROSITE" id="PS50003">
    <property type="entry name" value="PH_DOMAIN"/>
    <property type="match status" value="1"/>
</dbReference>
<dbReference type="CDD" id="cd00821">
    <property type="entry name" value="PH"/>
    <property type="match status" value="1"/>
</dbReference>
<keyword evidence="3" id="KW-1185">Reference proteome</keyword>
<dbReference type="InterPro" id="IPR012674">
    <property type="entry name" value="Calycin"/>
</dbReference>
<organism evidence="2 3">
    <name type="scientific">Triparma strigata</name>
    <dbReference type="NCBI Taxonomy" id="1606541"/>
    <lineage>
        <taxon>Eukaryota</taxon>
        <taxon>Sar</taxon>
        <taxon>Stramenopiles</taxon>
        <taxon>Ochrophyta</taxon>
        <taxon>Bolidophyceae</taxon>
        <taxon>Parmales</taxon>
        <taxon>Triparmaceae</taxon>
        <taxon>Triparma</taxon>
    </lineage>
</organism>
<accession>A0A9W7B7Y1</accession>
<reference evidence="3" key="1">
    <citation type="journal article" date="2023" name="Commun. Biol.">
        <title>Genome analysis of Parmales, the sister group of diatoms, reveals the evolutionary specialization of diatoms from phago-mixotrophs to photoautotrophs.</title>
        <authorList>
            <person name="Ban H."/>
            <person name="Sato S."/>
            <person name="Yoshikawa S."/>
            <person name="Yamada K."/>
            <person name="Nakamura Y."/>
            <person name="Ichinomiya M."/>
            <person name="Sato N."/>
            <person name="Blanc-Mathieu R."/>
            <person name="Endo H."/>
            <person name="Kuwata A."/>
            <person name="Ogata H."/>
        </authorList>
    </citation>
    <scope>NUCLEOTIDE SEQUENCE [LARGE SCALE GENOMIC DNA]</scope>
    <source>
        <strain evidence="3">NIES 3701</strain>
    </source>
</reference>
<dbReference type="Gene3D" id="2.40.128.20">
    <property type="match status" value="1"/>
</dbReference>
<dbReference type="Proteomes" id="UP001165085">
    <property type="component" value="Unassembled WGS sequence"/>
</dbReference>
<name>A0A9W7B7Y1_9STRA</name>
<dbReference type="InterPro" id="IPR011993">
    <property type="entry name" value="PH-like_dom_sf"/>
</dbReference>
<evidence type="ECO:0000313" key="3">
    <source>
        <dbReference type="Proteomes" id="UP001165085"/>
    </source>
</evidence>
<proteinExistence type="predicted"/>
<sequence length="524" mass="58005">MVKSDNDSDVLMSGWLHKDRYLSLLPDSHNFFILTHESLKYFSESGHGDTSREFLRGNIHFDDIVDVSQDSTSFSVVTWYRCYELKAHSAEEAEKWVQAVRDARGKKMDVDGERRESVKRELGGGKGGKPWLVDEVWLEESSPIPLTQHAVVGEDLKGTQSINVKVADGQVFRANLEVDGPSQELAVNDGRKIKATLRTKSSSKSSKKSTSKNAKVNGFVLFLGEPSNLAFLGAAFALLLVEALPSYFSDSAGKIAVLIVCYMIGKFVIPLKKAVGNSVEVVLSSTEVVKRPKPKQEKARERRMPRRNPIYERRLSYTDAQAKNNSPRKGPDTAAMVRGRNILEEGLPTPGDSDDENVMGQPVNPNPESKVNPNMVNFSGNFVLDLHNSSDPSEMLTAMGVPWIARKAISKTVRTLIIDHSGLSWTETIVAPMITKTMKMNLDGTPAMEVSPVDKSTIKNVTTVTGDGKKVISVNTYPDATKSQVISRELCNEGSQYVVVNRLTMGEKVIETTSRFNRIEPKKR</sequence>
<evidence type="ECO:0000313" key="2">
    <source>
        <dbReference type="EMBL" id="GMH82762.1"/>
    </source>
</evidence>
<dbReference type="SUPFAM" id="SSF50729">
    <property type="entry name" value="PH domain-like"/>
    <property type="match status" value="1"/>
</dbReference>
<dbReference type="SUPFAM" id="SSF50814">
    <property type="entry name" value="Lipocalins"/>
    <property type="match status" value="1"/>
</dbReference>
<evidence type="ECO:0000259" key="1">
    <source>
        <dbReference type="PROSITE" id="PS50003"/>
    </source>
</evidence>
<dbReference type="Pfam" id="PF00169">
    <property type="entry name" value="PH"/>
    <property type="match status" value="1"/>
</dbReference>
<dbReference type="SMART" id="SM00233">
    <property type="entry name" value="PH"/>
    <property type="match status" value="1"/>
</dbReference>
<gene>
    <name evidence="2" type="ORF">TrST_g4733</name>
</gene>
<dbReference type="AlphaFoldDB" id="A0A9W7B7Y1"/>
<comment type="caution">
    <text evidence="2">The sequence shown here is derived from an EMBL/GenBank/DDBJ whole genome shotgun (WGS) entry which is preliminary data.</text>
</comment>
<dbReference type="EMBL" id="BRXY01000273">
    <property type="protein sequence ID" value="GMH82762.1"/>
    <property type="molecule type" value="Genomic_DNA"/>
</dbReference>
<dbReference type="InterPro" id="IPR001849">
    <property type="entry name" value="PH_domain"/>
</dbReference>
<protein>
    <recommendedName>
        <fullName evidence="1">PH domain-containing protein</fullName>
    </recommendedName>
</protein>
<dbReference type="OrthoDB" id="193629at2759"/>
<feature type="domain" description="PH" evidence="1">
    <location>
        <begin position="9"/>
        <end position="105"/>
    </location>
</feature>